<sequence>MLRLPSHNQRFHLLLRNLSSFASKTTIFMTSKQFLPSPLLPQTLSPKHFSNPSKRLIPSLSSKPIPKNHSFSLRTNEFSSLPSPSVSSPSPSIFYFLQIQEKGSNLANCDSLTGLPMYN</sequence>
<organism evidence="1 2">
    <name type="scientific">Gossypium darwinii</name>
    <name type="common">Darwin's cotton</name>
    <name type="synonym">Gossypium barbadense var. darwinii</name>
    <dbReference type="NCBI Taxonomy" id="34276"/>
    <lineage>
        <taxon>Eukaryota</taxon>
        <taxon>Viridiplantae</taxon>
        <taxon>Streptophyta</taxon>
        <taxon>Embryophyta</taxon>
        <taxon>Tracheophyta</taxon>
        <taxon>Spermatophyta</taxon>
        <taxon>Magnoliopsida</taxon>
        <taxon>eudicotyledons</taxon>
        <taxon>Gunneridae</taxon>
        <taxon>Pentapetalae</taxon>
        <taxon>rosids</taxon>
        <taxon>malvids</taxon>
        <taxon>Malvales</taxon>
        <taxon>Malvaceae</taxon>
        <taxon>Malvoideae</taxon>
        <taxon>Gossypium</taxon>
    </lineage>
</organism>
<evidence type="ECO:0000313" key="1">
    <source>
        <dbReference type="EMBL" id="TYG40906.1"/>
    </source>
</evidence>
<accession>A0A5D2AAG3</accession>
<gene>
    <name evidence="1" type="ORF">ES288_D12G131900v1</name>
</gene>
<keyword evidence="2" id="KW-1185">Reference proteome</keyword>
<name>A0A5D2AAG3_GOSDA</name>
<protein>
    <submittedName>
        <fullName evidence="1">Uncharacterized protein</fullName>
    </submittedName>
</protein>
<proteinExistence type="predicted"/>
<dbReference type="Proteomes" id="UP000323506">
    <property type="component" value="Chromosome D12"/>
</dbReference>
<dbReference type="EMBL" id="CM017712">
    <property type="protein sequence ID" value="TYG40906.1"/>
    <property type="molecule type" value="Genomic_DNA"/>
</dbReference>
<reference evidence="1 2" key="1">
    <citation type="submission" date="2019-06" db="EMBL/GenBank/DDBJ databases">
        <title>WGS assembly of Gossypium darwinii.</title>
        <authorList>
            <person name="Chen Z.J."/>
            <person name="Sreedasyam A."/>
            <person name="Ando A."/>
            <person name="Song Q."/>
            <person name="De L."/>
            <person name="Hulse-Kemp A."/>
            <person name="Ding M."/>
            <person name="Ye W."/>
            <person name="Kirkbride R."/>
            <person name="Jenkins J."/>
            <person name="Plott C."/>
            <person name="Lovell J."/>
            <person name="Lin Y.-M."/>
            <person name="Vaughn R."/>
            <person name="Liu B."/>
            <person name="Li W."/>
            <person name="Simpson S."/>
            <person name="Scheffler B."/>
            <person name="Saski C."/>
            <person name="Grover C."/>
            <person name="Hu G."/>
            <person name="Conover J."/>
            <person name="Carlson J."/>
            <person name="Shu S."/>
            <person name="Boston L."/>
            <person name="Williams M."/>
            <person name="Peterson D."/>
            <person name="Mcgee K."/>
            <person name="Jones D."/>
            <person name="Wendel J."/>
            <person name="Stelly D."/>
            <person name="Grimwood J."/>
            <person name="Schmutz J."/>
        </authorList>
    </citation>
    <scope>NUCLEOTIDE SEQUENCE [LARGE SCALE GENOMIC DNA]</scope>
    <source>
        <strain evidence="1">1808015.09</strain>
    </source>
</reference>
<dbReference type="AlphaFoldDB" id="A0A5D2AAG3"/>
<evidence type="ECO:0000313" key="2">
    <source>
        <dbReference type="Proteomes" id="UP000323506"/>
    </source>
</evidence>